<dbReference type="SUPFAM" id="SSF49785">
    <property type="entry name" value="Galactose-binding domain-like"/>
    <property type="match status" value="1"/>
</dbReference>
<dbReference type="SUPFAM" id="SSF52266">
    <property type="entry name" value="SGNH hydrolase"/>
    <property type="match status" value="1"/>
</dbReference>
<evidence type="ECO:0000256" key="2">
    <source>
        <dbReference type="ARBA" id="ARBA00022801"/>
    </source>
</evidence>
<dbReference type="Proteomes" id="UP000572051">
    <property type="component" value="Unassembled WGS sequence"/>
</dbReference>
<dbReference type="AlphaFoldDB" id="A0A7Z0ESL2"/>
<organism evidence="4 5">
    <name type="scientific">Nocardiopsis aegyptia</name>
    <dbReference type="NCBI Taxonomy" id="220378"/>
    <lineage>
        <taxon>Bacteria</taxon>
        <taxon>Bacillati</taxon>
        <taxon>Actinomycetota</taxon>
        <taxon>Actinomycetes</taxon>
        <taxon>Streptosporangiales</taxon>
        <taxon>Nocardiopsidaceae</taxon>
        <taxon>Nocardiopsis</taxon>
    </lineage>
</organism>
<feature type="signal peptide" evidence="3">
    <location>
        <begin position="1"/>
        <end position="25"/>
    </location>
</feature>
<reference evidence="4 5" key="1">
    <citation type="submission" date="2020-07" db="EMBL/GenBank/DDBJ databases">
        <title>Sequencing the genomes of 1000 actinobacteria strains.</title>
        <authorList>
            <person name="Klenk H.-P."/>
        </authorList>
    </citation>
    <scope>NUCLEOTIDE SEQUENCE [LARGE SCALE GENOMIC DNA]</scope>
    <source>
        <strain evidence="4 5">DSM 44442</strain>
    </source>
</reference>
<dbReference type="RefSeq" id="WP_179828401.1">
    <property type="nucleotide sequence ID" value="NZ_JACCFS010000001.1"/>
</dbReference>
<comment type="caution">
    <text evidence="4">The sequence shown here is derived from an EMBL/GenBank/DDBJ whole genome shotgun (WGS) entry which is preliminary data.</text>
</comment>
<comment type="similarity">
    <text evidence="1">Belongs to the 'GDSL' lipolytic enzyme family.</text>
</comment>
<keyword evidence="5" id="KW-1185">Reference proteome</keyword>
<dbReference type="Gene3D" id="3.40.50.1110">
    <property type="entry name" value="SGNH hydrolase"/>
    <property type="match status" value="1"/>
</dbReference>
<dbReference type="PANTHER" id="PTHR43695:SF1">
    <property type="entry name" value="RHAMNOGALACTURONAN ACETYLESTERASE"/>
    <property type="match status" value="1"/>
</dbReference>
<evidence type="ECO:0000313" key="4">
    <source>
        <dbReference type="EMBL" id="NYJ37559.1"/>
    </source>
</evidence>
<dbReference type="InterPro" id="IPR036514">
    <property type="entry name" value="SGNH_hydro_sf"/>
</dbReference>
<evidence type="ECO:0000256" key="3">
    <source>
        <dbReference type="SAM" id="SignalP"/>
    </source>
</evidence>
<dbReference type="Pfam" id="PF00657">
    <property type="entry name" value="Lipase_GDSL"/>
    <property type="match status" value="1"/>
</dbReference>
<gene>
    <name evidence="4" type="ORF">HNR10_005440</name>
</gene>
<feature type="chain" id="PRO_5031065229" evidence="3">
    <location>
        <begin position="26"/>
        <end position="380"/>
    </location>
</feature>
<evidence type="ECO:0000313" key="5">
    <source>
        <dbReference type="Proteomes" id="UP000572051"/>
    </source>
</evidence>
<proteinExistence type="inferred from homology"/>
<dbReference type="InterPro" id="IPR008979">
    <property type="entry name" value="Galactose-bd-like_sf"/>
</dbReference>
<dbReference type="GO" id="GO:0016787">
    <property type="term" value="F:hydrolase activity"/>
    <property type="evidence" value="ECO:0007669"/>
    <property type="project" value="UniProtKB-KW"/>
</dbReference>
<dbReference type="InterPro" id="IPR001087">
    <property type="entry name" value="GDSL"/>
</dbReference>
<keyword evidence="3" id="KW-0732">Signal</keyword>
<evidence type="ECO:0000256" key="1">
    <source>
        <dbReference type="ARBA" id="ARBA00008668"/>
    </source>
</evidence>
<dbReference type="InterPro" id="IPR037459">
    <property type="entry name" value="RhgT-like"/>
</dbReference>
<keyword evidence="2" id="KW-0378">Hydrolase</keyword>
<protein>
    <submittedName>
        <fullName evidence="4">Lysophospholipase L1-like esterase</fullName>
    </submittedName>
</protein>
<dbReference type="EMBL" id="JACCFS010000001">
    <property type="protein sequence ID" value="NYJ37559.1"/>
    <property type="molecule type" value="Genomic_DNA"/>
</dbReference>
<accession>A0A7Z0ESL2</accession>
<sequence length="380" mass="39671">MRTRPLVTVLTALALATSVAVPAHAASAASPGQGLEPAPRPAPALLEECTGTAPVVCRFDVDPGRYDVTVRLGGPEAAHTAVWAEARRLMVPATAMEAGGTERATFTVDVRDPEGEPTGGAGPGEDGLTLVLDGPAPGVEGIGLAPAPADRPDLYLLGDSTVTDQGTHPYTGWGQLLPAHYRHGLAVANYADSGESSGSVLAHPALLPTVEQRIGPGDTVLYQVGHNDKQTSARDFRANLTEAVTRIRATGAEPVLVTPVVRRWFTGDRLNEVGLIVNGLGVDLPAEMRAVAAAEGTALIDLTEHSRELVEGLGPEAAKDLYLTRQLRDDTHLSIAGAAVMSDLVAAELRAQGLVPDRVEARSELGRAEHAGTGEREIRP</sequence>
<name>A0A7Z0ESL2_9ACTN</name>
<dbReference type="CDD" id="cd01821">
    <property type="entry name" value="Rhamnogalacturan_acetylesterase_like"/>
    <property type="match status" value="1"/>
</dbReference>
<dbReference type="PANTHER" id="PTHR43695">
    <property type="entry name" value="PUTATIVE (AFU_ORTHOLOGUE AFUA_2G17250)-RELATED"/>
    <property type="match status" value="1"/>
</dbReference>